<reference evidence="1" key="1">
    <citation type="journal article" date="2014" name="Genome Biol. Evol.">
        <title>Pangenome evidence for extensive interdomain horizontal transfer affecting lineage core and shell genes in uncultured planktonic thaumarchaeota and euryarchaeota.</title>
        <authorList>
            <person name="Deschamps P."/>
            <person name="Zivanovic Y."/>
            <person name="Moreira D."/>
            <person name="Rodriguez-Valera F."/>
            <person name="Lopez-Garcia P."/>
        </authorList>
    </citation>
    <scope>NUCLEOTIDE SEQUENCE</scope>
</reference>
<accession>A0A075GS26</accession>
<dbReference type="AlphaFoldDB" id="A0A075GS26"/>
<dbReference type="EMBL" id="KF900781">
    <property type="protein sequence ID" value="AIF06791.1"/>
    <property type="molecule type" value="Genomic_DNA"/>
</dbReference>
<sequence>MVVLELHGSGGRVIADITDEQAKKADLGVGKCFLAPIGKLQEQNMHKYFCKKCESEFEGSPKIQVEESPNEAVADGLILVERGQYTCHKCDSIIGEYRVFEKGQ</sequence>
<proteinExistence type="predicted"/>
<organism evidence="1">
    <name type="scientific">uncultured marine thaumarchaeote KM3_196_E01</name>
    <dbReference type="NCBI Taxonomy" id="1456085"/>
    <lineage>
        <taxon>Archaea</taxon>
        <taxon>Nitrososphaerota</taxon>
        <taxon>environmental samples</taxon>
    </lineage>
</organism>
<name>A0A075GS26_9ARCH</name>
<protein>
    <submittedName>
        <fullName evidence="1">Uncharacterized protein</fullName>
    </submittedName>
</protein>
<evidence type="ECO:0000313" key="1">
    <source>
        <dbReference type="EMBL" id="AIF06791.1"/>
    </source>
</evidence>